<reference evidence="2" key="1">
    <citation type="submission" date="2018-05" db="EMBL/GenBank/DDBJ databases">
        <authorList>
            <person name="Feng T."/>
        </authorList>
    </citation>
    <scope>NUCLEOTIDE SEQUENCE [LARGE SCALE GENOMIC DNA]</scope>
    <source>
        <strain evidence="2">S27</strain>
    </source>
</reference>
<comment type="caution">
    <text evidence="1">The sequence shown here is derived from an EMBL/GenBank/DDBJ whole genome shotgun (WGS) entry which is preliminary data.</text>
</comment>
<dbReference type="AlphaFoldDB" id="A0A370NFX1"/>
<accession>A0A370NFX1</accession>
<dbReference type="OrthoDB" id="9100702at2"/>
<dbReference type="EMBL" id="QHKS01000001">
    <property type="protein sequence ID" value="RDK04483.1"/>
    <property type="molecule type" value="Genomic_DNA"/>
</dbReference>
<dbReference type="RefSeq" id="WP_115098849.1">
    <property type="nucleotide sequence ID" value="NZ_QHKS01000001.1"/>
</dbReference>
<dbReference type="Proteomes" id="UP000254875">
    <property type="component" value="Unassembled WGS sequence"/>
</dbReference>
<sequence length="233" mass="25879">MKQQNYPLPERLAELELLASETGLVEQLKTRRRAEIDKRRAELAAELKALPNPERRHAALAKNAARADANFVVALTAYQEAERQKKASVAALVVETMTDEGKRQHILSELERKAPPELADALDDLSFADTLLRDAIRTDEVMGRNWTGQRVYTVKSNCDAIASARKQVADGQSAIRELAHDGEMPSDAMVTRCAEILDAAMGPAFEFIPRKLWDLRHDKPGSDIVAEVAGYPH</sequence>
<evidence type="ECO:0000313" key="2">
    <source>
        <dbReference type="Proteomes" id="UP000254875"/>
    </source>
</evidence>
<protein>
    <submittedName>
        <fullName evidence="1">Uncharacterized protein</fullName>
    </submittedName>
</protein>
<organism evidence="1 2">
    <name type="scientific">Paraburkholderia lacunae</name>
    <dbReference type="NCBI Taxonomy" id="2211104"/>
    <lineage>
        <taxon>Bacteria</taxon>
        <taxon>Pseudomonadati</taxon>
        <taxon>Pseudomonadota</taxon>
        <taxon>Betaproteobacteria</taxon>
        <taxon>Burkholderiales</taxon>
        <taxon>Burkholderiaceae</taxon>
        <taxon>Paraburkholderia</taxon>
    </lineage>
</organism>
<keyword evidence="2" id="KW-1185">Reference proteome</keyword>
<gene>
    <name evidence="1" type="ORF">DLM46_00995</name>
</gene>
<name>A0A370NFX1_9BURK</name>
<proteinExistence type="predicted"/>
<evidence type="ECO:0000313" key="1">
    <source>
        <dbReference type="EMBL" id="RDK04483.1"/>
    </source>
</evidence>